<organism evidence="1 2">
    <name type="scientific">Vibrio inusitatus NBRC 102082</name>
    <dbReference type="NCBI Taxonomy" id="1219070"/>
    <lineage>
        <taxon>Bacteria</taxon>
        <taxon>Pseudomonadati</taxon>
        <taxon>Pseudomonadota</taxon>
        <taxon>Gammaproteobacteria</taxon>
        <taxon>Vibrionales</taxon>
        <taxon>Vibrionaceae</taxon>
        <taxon>Vibrio</taxon>
    </lineage>
</organism>
<evidence type="ECO:0000313" key="1">
    <source>
        <dbReference type="EMBL" id="GEA52327.1"/>
    </source>
</evidence>
<evidence type="ECO:0000313" key="2">
    <source>
        <dbReference type="Proteomes" id="UP000318717"/>
    </source>
</evidence>
<dbReference type="RefSeq" id="WP_141346774.1">
    <property type="nucleotide sequence ID" value="NZ_BJLF01000018.1"/>
</dbReference>
<name>A0A4Y3HYX7_9VIBR</name>
<dbReference type="EMBL" id="BJLF01000018">
    <property type="protein sequence ID" value="GEA52327.1"/>
    <property type="molecule type" value="Genomic_DNA"/>
</dbReference>
<sequence>MKHKSLKLNEQIARERWEKFLTVLPMYTPLKGDLLTMAALDLSLGPNPILPHFCDKRVLGFHSLAEQETLMIIADKLWQFWKFDPHVMKALRQYANVCVHQTTDLLDDAALHHKIQGFGLIKYYYCTTLVDELEDKSALWERHCRLTRFRLWAEHLNFAYMPLDFQYNLAGITFI</sequence>
<protein>
    <submittedName>
        <fullName evidence="1">Uncharacterized protein</fullName>
    </submittedName>
</protein>
<dbReference type="Proteomes" id="UP000318717">
    <property type="component" value="Unassembled WGS sequence"/>
</dbReference>
<proteinExistence type="predicted"/>
<accession>A0A4Y3HYX7</accession>
<comment type="caution">
    <text evidence="1">The sequence shown here is derived from an EMBL/GenBank/DDBJ whole genome shotgun (WGS) entry which is preliminary data.</text>
</comment>
<dbReference type="AlphaFoldDB" id="A0A4Y3HYX7"/>
<gene>
    <name evidence="1" type="ORF">VIN01S_31310</name>
</gene>
<dbReference type="OrthoDB" id="5906093at2"/>
<reference evidence="1 2" key="1">
    <citation type="submission" date="2019-06" db="EMBL/GenBank/DDBJ databases">
        <title>Whole genome shotgun sequence of Vibrio inusitatus NBRC 102082.</title>
        <authorList>
            <person name="Hosoyama A."/>
            <person name="Uohara A."/>
            <person name="Ohji S."/>
            <person name="Ichikawa N."/>
        </authorList>
    </citation>
    <scope>NUCLEOTIDE SEQUENCE [LARGE SCALE GENOMIC DNA]</scope>
    <source>
        <strain evidence="1 2">NBRC 102082</strain>
    </source>
</reference>
<keyword evidence="2" id="KW-1185">Reference proteome</keyword>